<evidence type="ECO:0000256" key="1">
    <source>
        <dbReference type="SAM" id="MobiDB-lite"/>
    </source>
</evidence>
<accession>A0A1V9XC10</accession>
<feature type="compositionally biased region" description="Basic and acidic residues" evidence="1">
    <location>
        <begin position="210"/>
        <end position="220"/>
    </location>
</feature>
<proteinExistence type="predicted"/>
<keyword evidence="3" id="KW-1185">Reference proteome</keyword>
<feature type="region of interest" description="Disordered" evidence="1">
    <location>
        <begin position="156"/>
        <end position="227"/>
    </location>
</feature>
<dbReference type="EMBL" id="MNPL01015418">
    <property type="protein sequence ID" value="OQR71074.1"/>
    <property type="molecule type" value="Genomic_DNA"/>
</dbReference>
<name>A0A1V9XC10_9ACAR</name>
<evidence type="ECO:0000313" key="2">
    <source>
        <dbReference type="EMBL" id="OQR71074.1"/>
    </source>
</evidence>
<organism evidence="2 3">
    <name type="scientific">Tropilaelaps mercedesae</name>
    <dbReference type="NCBI Taxonomy" id="418985"/>
    <lineage>
        <taxon>Eukaryota</taxon>
        <taxon>Metazoa</taxon>
        <taxon>Ecdysozoa</taxon>
        <taxon>Arthropoda</taxon>
        <taxon>Chelicerata</taxon>
        <taxon>Arachnida</taxon>
        <taxon>Acari</taxon>
        <taxon>Parasitiformes</taxon>
        <taxon>Mesostigmata</taxon>
        <taxon>Gamasina</taxon>
        <taxon>Dermanyssoidea</taxon>
        <taxon>Laelapidae</taxon>
        <taxon>Tropilaelaps</taxon>
    </lineage>
</organism>
<comment type="caution">
    <text evidence="2">The sequence shown here is derived from an EMBL/GenBank/DDBJ whole genome shotgun (WGS) entry which is preliminary data.</text>
</comment>
<protein>
    <submittedName>
        <fullName evidence="2">Uncharacterized protein</fullName>
    </submittedName>
</protein>
<gene>
    <name evidence="2" type="ORF">BIW11_11222</name>
</gene>
<dbReference type="OrthoDB" id="6501112at2759"/>
<dbReference type="AlphaFoldDB" id="A0A1V9XC10"/>
<dbReference type="InParanoid" id="A0A1V9XC10"/>
<evidence type="ECO:0000313" key="3">
    <source>
        <dbReference type="Proteomes" id="UP000192247"/>
    </source>
</evidence>
<dbReference type="Proteomes" id="UP000192247">
    <property type="component" value="Unassembled WGS sequence"/>
</dbReference>
<dbReference type="InterPro" id="IPR053729">
    <property type="entry name" value="MAD2L1BP_domain_sf"/>
</dbReference>
<dbReference type="Gene3D" id="3.30.900.20">
    <property type="match status" value="1"/>
</dbReference>
<sequence length="243" mass="27350">MLERQDKELVVDLHQGLCFDEFGRAVTSLLEDLLYRTCHLELPVKHLHLVQHELTPRNKQHFEKLRHILRSVERLASTGILAEVVLLQGSTVPLAQQATHIRVQPALWDDNTPRCDSALRQSIMQIFRAVCAADLFMPKFCKSFLFVRLVPQDASSLATTNRPEGEDDQPSSAGSARTAESIDVEGFERRPGGLPVSRAKRRTVFSLRQTGEHRRTEDTKPASADDPGVWLQLTQHLPTVSCS</sequence>
<reference evidence="2 3" key="1">
    <citation type="journal article" date="2017" name="Gigascience">
        <title>Draft genome of the honey bee ectoparasitic mite, Tropilaelaps mercedesae, is shaped by the parasitic life history.</title>
        <authorList>
            <person name="Dong X."/>
            <person name="Armstrong S.D."/>
            <person name="Xia D."/>
            <person name="Makepeace B.L."/>
            <person name="Darby A.C."/>
            <person name="Kadowaki T."/>
        </authorList>
    </citation>
    <scope>NUCLEOTIDE SEQUENCE [LARGE SCALE GENOMIC DNA]</scope>
    <source>
        <strain evidence="2">Wuxi-XJTLU</strain>
    </source>
</reference>